<sequence length="701" mass="78953">MRGGALPPLQGRVREGSSSRALFYVLIGVACLLGLSLLTYNFDLVTRHSSHPSDSVRPAMDQGESEGSKVVPPKKEVTSEIEKTEKELFETDVKENAEESPSNKEDGAGMDSAPQDVRKSESESGEQKSQDKGEGGNQGSSSTNQVGKAEMESAVVDTQTGENESEEAKTSPDADVSSEQLKHTVSNKSLNKDELDRIKAVVNAIPTKVPRIQHTYRRAQAPSSNLAYEYAGLTNDENRWDCSMHSGYRFYGDYREAEKGGRIPYTSFRKEQHMNPCPGVSVMGEKKFACDMSKEGSPFAKKCFQLPGDYDAFSSFASSLDRDPGWYIKAIGDEHNNNKVAKSWREVTRNTRGTVQQNIDNPLLLDGRKSDLRLWASIASLEPLEVYVYYDTLLRTSRKPFTRGASHIDDYCMQQTAAINSCEGSIIDKGLPEMFRHMGEKKAMLAWKNLKQLVRESVKRTFSHILEQTKQKLPSVNSCFHFFGFDVVLDDDMNAYLMEVNHLPDMNYNYLYLRPNIEMKLRQAMRDLTDLFGYAGRNRETYIDHVRSIYHDSCVAAGVVCTDEMSERLMTVADRHFALGNDSLWDSVYSNEDIIQNHIKAFGVDSEKGGSEKKSGEDYIKVLSEFLQRLAPRPPIMDRTKRVVAHGVLSYNEYLSSVFSKGRYNEKKVKDEVLRAAQSGSMPLPDFQSTVDEIANRYRMN</sequence>
<dbReference type="GO" id="GO:0036064">
    <property type="term" value="C:ciliary basal body"/>
    <property type="evidence" value="ECO:0007669"/>
    <property type="project" value="TreeGrafter"/>
</dbReference>
<feature type="compositionally biased region" description="Basic and acidic residues" evidence="4">
    <location>
        <begin position="116"/>
        <end position="134"/>
    </location>
</feature>
<reference evidence="6" key="1">
    <citation type="submission" date="2021-01" db="EMBL/GenBank/DDBJ databases">
        <authorList>
            <person name="Corre E."/>
            <person name="Pelletier E."/>
            <person name="Niang G."/>
            <person name="Scheremetjew M."/>
            <person name="Finn R."/>
            <person name="Kale V."/>
            <person name="Holt S."/>
            <person name="Cochrane G."/>
            <person name="Meng A."/>
            <person name="Brown T."/>
            <person name="Cohen L."/>
        </authorList>
    </citation>
    <scope>NUCLEOTIDE SEQUENCE</scope>
    <source>
        <strain evidence="6">NIES-2562</strain>
    </source>
</reference>
<dbReference type="GO" id="GO:0000226">
    <property type="term" value="P:microtubule cytoskeleton organization"/>
    <property type="evidence" value="ECO:0007669"/>
    <property type="project" value="TreeGrafter"/>
</dbReference>
<dbReference type="EMBL" id="HBIB01001807">
    <property type="protein sequence ID" value="CAE0239106.1"/>
    <property type="molecule type" value="Transcribed_RNA"/>
</dbReference>
<evidence type="ECO:0008006" key="7">
    <source>
        <dbReference type="Google" id="ProtNLM"/>
    </source>
</evidence>
<keyword evidence="5" id="KW-1133">Transmembrane helix</keyword>
<keyword evidence="5" id="KW-0812">Transmembrane</keyword>
<evidence type="ECO:0000256" key="3">
    <source>
        <dbReference type="ARBA" id="ARBA00022840"/>
    </source>
</evidence>
<protein>
    <recommendedName>
        <fullName evidence="7">Tubulin tyrosine ligase</fullName>
    </recommendedName>
</protein>
<accession>A0A7S3FZ35</accession>
<keyword evidence="1" id="KW-0436">Ligase</keyword>
<proteinExistence type="predicted"/>
<evidence type="ECO:0000256" key="4">
    <source>
        <dbReference type="SAM" id="MobiDB-lite"/>
    </source>
</evidence>
<dbReference type="Gene3D" id="3.30.470.20">
    <property type="entry name" value="ATP-grasp fold, B domain"/>
    <property type="match status" value="1"/>
</dbReference>
<evidence type="ECO:0000256" key="2">
    <source>
        <dbReference type="ARBA" id="ARBA00022741"/>
    </source>
</evidence>
<feature type="region of interest" description="Disordered" evidence="4">
    <location>
        <begin position="48"/>
        <end position="188"/>
    </location>
</feature>
<dbReference type="GO" id="GO:0005524">
    <property type="term" value="F:ATP binding"/>
    <property type="evidence" value="ECO:0007669"/>
    <property type="project" value="UniProtKB-KW"/>
</dbReference>
<dbReference type="AlphaFoldDB" id="A0A7S3FZ35"/>
<dbReference type="PROSITE" id="PS51257">
    <property type="entry name" value="PROKAR_LIPOPROTEIN"/>
    <property type="match status" value="1"/>
</dbReference>
<evidence type="ECO:0000256" key="5">
    <source>
        <dbReference type="SAM" id="Phobius"/>
    </source>
</evidence>
<dbReference type="GO" id="GO:0070740">
    <property type="term" value="F:tubulin-glutamic acid ligase activity"/>
    <property type="evidence" value="ECO:0007669"/>
    <property type="project" value="TreeGrafter"/>
</dbReference>
<organism evidence="6">
    <name type="scientific">Palpitomonas bilix</name>
    <dbReference type="NCBI Taxonomy" id="652834"/>
    <lineage>
        <taxon>Eukaryota</taxon>
        <taxon>Eukaryota incertae sedis</taxon>
    </lineage>
</organism>
<dbReference type="Pfam" id="PF03133">
    <property type="entry name" value="TTL"/>
    <property type="match status" value="1"/>
</dbReference>
<keyword evidence="2" id="KW-0547">Nucleotide-binding</keyword>
<dbReference type="PANTHER" id="PTHR12241">
    <property type="entry name" value="TUBULIN POLYGLUTAMYLASE"/>
    <property type="match status" value="1"/>
</dbReference>
<evidence type="ECO:0000256" key="1">
    <source>
        <dbReference type="ARBA" id="ARBA00022598"/>
    </source>
</evidence>
<keyword evidence="5" id="KW-0472">Membrane</keyword>
<evidence type="ECO:0000313" key="6">
    <source>
        <dbReference type="EMBL" id="CAE0239106.1"/>
    </source>
</evidence>
<dbReference type="GO" id="GO:0015631">
    <property type="term" value="F:tubulin binding"/>
    <property type="evidence" value="ECO:0007669"/>
    <property type="project" value="TreeGrafter"/>
</dbReference>
<feature type="transmembrane region" description="Helical" evidence="5">
    <location>
        <begin position="21"/>
        <end position="42"/>
    </location>
</feature>
<feature type="compositionally biased region" description="Basic and acidic residues" evidence="4">
    <location>
        <begin position="73"/>
        <end position="107"/>
    </location>
</feature>
<dbReference type="InterPro" id="IPR004344">
    <property type="entry name" value="TTL/TTLL_fam"/>
</dbReference>
<name>A0A7S3FZ35_9EUKA</name>
<feature type="compositionally biased region" description="Polar residues" evidence="4">
    <location>
        <begin position="177"/>
        <end position="188"/>
    </location>
</feature>
<dbReference type="PROSITE" id="PS51221">
    <property type="entry name" value="TTL"/>
    <property type="match status" value="1"/>
</dbReference>
<keyword evidence="3" id="KW-0067">ATP-binding</keyword>
<gene>
    <name evidence="6" type="ORF">PBIL07802_LOCUS1250</name>
</gene>